<reference evidence="3 4" key="1">
    <citation type="submission" date="2018-05" db="EMBL/GenBank/DDBJ databases">
        <title>Draft genome sequence of Scytalidium lignicola DSM 105466, a ubiquitous saprotrophic fungus.</title>
        <authorList>
            <person name="Buettner E."/>
            <person name="Gebauer A.M."/>
            <person name="Hofrichter M."/>
            <person name="Liers C."/>
            <person name="Kellner H."/>
        </authorList>
    </citation>
    <scope>NUCLEOTIDE SEQUENCE [LARGE SCALE GENOMIC DNA]</scope>
    <source>
        <strain evidence="3 4">DSM 105466</strain>
    </source>
</reference>
<name>A0A3E2H7P5_SCYLI</name>
<proteinExistence type="predicted"/>
<sequence>MFPPLEPSQVPDIWFCPVCVARNWHVPPPDAIQTPPTTLPSTSVSSTPLPLIDSNLDIAKQQDQISPPTDVSTDRQDQKSGSGATNNNPNDTEDINRRWREAQRWKENSRYSPLGYLLDPQCAERFIPLSGDGPVISLSSVMKNRSTDSSSHAKSNNETSKSVSNEQSDGTTSSVPTTAKVKPYRAGKSAGGRNKSPPRKRSKYSNLPSEVETAFDLIKSHLENASNGRKSQDDVENKAKTLEQKLKIQEGEMLISRQELQSVKQKLSVELSNAEQLKMENTTLRKEVQELQELVQKKENQIKSWQNMLRTMIGTGGEVSMNEI</sequence>
<dbReference type="EMBL" id="NCSJ02000129">
    <property type="protein sequence ID" value="RFU29419.1"/>
    <property type="molecule type" value="Genomic_DNA"/>
</dbReference>
<feature type="compositionally biased region" description="Low complexity" evidence="2">
    <location>
        <begin position="34"/>
        <end position="51"/>
    </location>
</feature>
<evidence type="ECO:0000313" key="3">
    <source>
        <dbReference type="EMBL" id="RFU29419.1"/>
    </source>
</evidence>
<keyword evidence="1" id="KW-0175">Coiled coil</keyword>
<protein>
    <submittedName>
        <fullName evidence="3">Uncharacterized protein</fullName>
    </submittedName>
</protein>
<feature type="region of interest" description="Disordered" evidence="2">
    <location>
        <begin position="31"/>
        <end position="96"/>
    </location>
</feature>
<evidence type="ECO:0000256" key="2">
    <source>
        <dbReference type="SAM" id="MobiDB-lite"/>
    </source>
</evidence>
<dbReference type="Proteomes" id="UP000258309">
    <property type="component" value="Unassembled WGS sequence"/>
</dbReference>
<accession>A0A3E2H7P5</accession>
<organism evidence="3 4">
    <name type="scientific">Scytalidium lignicola</name>
    <name type="common">Hyphomycete</name>
    <dbReference type="NCBI Taxonomy" id="5539"/>
    <lineage>
        <taxon>Eukaryota</taxon>
        <taxon>Fungi</taxon>
        <taxon>Dikarya</taxon>
        <taxon>Ascomycota</taxon>
        <taxon>Pezizomycotina</taxon>
        <taxon>Leotiomycetes</taxon>
        <taxon>Leotiomycetes incertae sedis</taxon>
        <taxon>Scytalidium</taxon>
    </lineage>
</organism>
<evidence type="ECO:0000256" key="1">
    <source>
        <dbReference type="SAM" id="Coils"/>
    </source>
</evidence>
<evidence type="ECO:0000313" key="4">
    <source>
        <dbReference type="Proteomes" id="UP000258309"/>
    </source>
</evidence>
<dbReference type="AlphaFoldDB" id="A0A3E2H7P5"/>
<feature type="compositionally biased region" description="Polar residues" evidence="2">
    <location>
        <begin position="61"/>
        <end position="71"/>
    </location>
</feature>
<feature type="non-terminal residue" evidence="3">
    <location>
        <position position="1"/>
    </location>
</feature>
<comment type="caution">
    <text evidence="3">The sequence shown here is derived from an EMBL/GenBank/DDBJ whole genome shotgun (WGS) entry which is preliminary data.</text>
</comment>
<gene>
    <name evidence="3" type="ORF">B7463_g6940</name>
</gene>
<keyword evidence="4" id="KW-1185">Reference proteome</keyword>
<feature type="coiled-coil region" evidence="1">
    <location>
        <begin position="232"/>
        <end position="308"/>
    </location>
</feature>
<feature type="non-terminal residue" evidence="3">
    <location>
        <position position="324"/>
    </location>
</feature>
<dbReference type="STRING" id="5539.A0A3E2H7P5"/>
<feature type="compositionally biased region" description="Polar residues" evidence="2">
    <location>
        <begin position="79"/>
        <end position="90"/>
    </location>
</feature>
<dbReference type="OrthoDB" id="336088at2759"/>
<feature type="region of interest" description="Disordered" evidence="2">
    <location>
        <begin position="142"/>
        <end position="208"/>
    </location>
</feature>
<feature type="compositionally biased region" description="Polar residues" evidence="2">
    <location>
        <begin position="142"/>
        <end position="177"/>
    </location>
</feature>